<proteinExistence type="predicted"/>
<gene>
    <name evidence="1" type="ORF">SteCoe_20419</name>
</gene>
<dbReference type="AlphaFoldDB" id="A0A1R2BS89"/>
<evidence type="ECO:0000313" key="2">
    <source>
        <dbReference type="Proteomes" id="UP000187209"/>
    </source>
</evidence>
<dbReference type="EMBL" id="MPUH01000465">
    <property type="protein sequence ID" value="OMJ79561.1"/>
    <property type="molecule type" value="Genomic_DNA"/>
</dbReference>
<comment type="caution">
    <text evidence="1">The sequence shown here is derived from an EMBL/GenBank/DDBJ whole genome shotgun (WGS) entry which is preliminary data.</text>
</comment>
<name>A0A1R2BS89_9CILI</name>
<keyword evidence="2" id="KW-1185">Reference proteome</keyword>
<evidence type="ECO:0000313" key="1">
    <source>
        <dbReference type="EMBL" id="OMJ79561.1"/>
    </source>
</evidence>
<protein>
    <submittedName>
        <fullName evidence="1">Uncharacterized protein</fullName>
    </submittedName>
</protein>
<sequence>MELHLNGNQTSACANSQDLRYYISVFQAINTLHDEDSEVPKNMHDGSLSAEFYPSRILAVRKFSRKEEAYSKTTYNNLPKDMALAKAKYLSKKKICKTRTNSAQDLSLYEKKSPRLVDVVKISKRQKTCTTCLCIVF</sequence>
<accession>A0A1R2BS89</accession>
<dbReference type="Proteomes" id="UP000187209">
    <property type="component" value="Unassembled WGS sequence"/>
</dbReference>
<reference evidence="1 2" key="1">
    <citation type="submission" date="2016-11" db="EMBL/GenBank/DDBJ databases">
        <title>The macronuclear genome of Stentor coeruleus: a giant cell with tiny introns.</title>
        <authorList>
            <person name="Slabodnick M."/>
            <person name="Ruby J.G."/>
            <person name="Reiff S.B."/>
            <person name="Swart E.C."/>
            <person name="Gosai S."/>
            <person name="Prabakaran S."/>
            <person name="Witkowska E."/>
            <person name="Larue G.E."/>
            <person name="Fisher S."/>
            <person name="Freeman R.M."/>
            <person name="Gunawardena J."/>
            <person name="Chu W."/>
            <person name="Stover N.A."/>
            <person name="Gregory B.D."/>
            <person name="Nowacki M."/>
            <person name="Derisi J."/>
            <person name="Roy S.W."/>
            <person name="Marshall W.F."/>
            <person name="Sood P."/>
        </authorList>
    </citation>
    <scope>NUCLEOTIDE SEQUENCE [LARGE SCALE GENOMIC DNA]</scope>
    <source>
        <strain evidence="1">WM001</strain>
    </source>
</reference>
<organism evidence="1 2">
    <name type="scientific">Stentor coeruleus</name>
    <dbReference type="NCBI Taxonomy" id="5963"/>
    <lineage>
        <taxon>Eukaryota</taxon>
        <taxon>Sar</taxon>
        <taxon>Alveolata</taxon>
        <taxon>Ciliophora</taxon>
        <taxon>Postciliodesmatophora</taxon>
        <taxon>Heterotrichea</taxon>
        <taxon>Heterotrichida</taxon>
        <taxon>Stentoridae</taxon>
        <taxon>Stentor</taxon>
    </lineage>
</organism>